<name>A0A409VPI7_9AGAR</name>
<dbReference type="PROSITE" id="PS00108">
    <property type="entry name" value="PROTEIN_KINASE_ST"/>
    <property type="match status" value="1"/>
</dbReference>
<feature type="domain" description="Protein kinase" evidence="1">
    <location>
        <begin position="5"/>
        <end position="327"/>
    </location>
</feature>
<gene>
    <name evidence="2" type="ORF">CVT26_005769</name>
</gene>
<dbReference type="Gene3D" id="1.10.510.10">
    <property type="entry name" value="Transferase(Phosphotransferase) domain 1"/>
    <property type="match status" value="3"/>
</dbReference>
<dbReference type="SMART" id="SM00220">
    <property type="entry name" value="S_TKc"/>
    <property type="match status" value="1"/>
</dbReference>
<dbReference type="Pfam" id="PF00069">
    <property type="entry name" value="Pkinase"/>
    <property type="match status" value="1"/>
</dbReference>
<dbReference type="GO" id="GO:0005524">
    <property type="term" value="F:ATP binding"/>
    <property type="evidence" value="ECO:0007669"/>
    <property type="project" value="InterPro"/>
</dbReference>
<dbReference type="OrthoDB" id="5987198at2759"/>
<evidence type="ECO:0000313" key="2">
    <source>
        <dbReference type="EMBL" id="PPQ68163.1"/>
    </source>
</evidence>
<feature type="domain" description="Protein kinase" evidence="1">
    <location>
        <begin position="421"/>
        <end position="694"/>
    </location>
</feature>
<reference evidence="2 3" key="1">
    <citation type="journal article" date="2018" name="Evol. Lett.">
        <title>Horizontal gene cluster transfer increased hallucinogenic mushroom diversity.</title>
        <authorList>
            <person name="Reynolds H.T."/>
            <person name="Vijayakumar V."/>
            <person name="Gluck-Thaler E."/>
            <person name="Korotkin H.B."/>
            <person name="Matheny P.B."/>
            <person name="Slot J.C."/>
        </authorList>
    </citation>
    <scope>NUCLEOTIDE SEQUENCE [LARGE SCALE GENOMIC DNA]</scope>
    <source>
        <strain evidence="2 3">SRW20</strain>
    </source>
</reference>
<sequence length="1107" mass="128429">MTTLSGSLLAKGELKIGEVFWKKNYEWLKEHGYQLRTRYSPDWKPSWQGTKLTYAQCEDGLPLPYVQIIDAIQISSGSRVALKLLDRKVNPHEEDITRYFSTEPLVNDCHNRCVPLLDVLHPPHGENEDIRILVLPFLHEIETPLFDTVGEAIESIRQLFKGVQFMHKHHIAHRDLNTNNFMMESERMFPEGYHLARPSRRPDLKASANKYTRTQRPPRYFLIDLGISFRADPDDPSPKAPIIRGGDPTIPEYKNITVPQMNPFPTDVYCAGNIVRYEFLEGHPVITDIHGYRGLEFLKPLIDDMVQDDPDKRPNMDEVVERFEAIVARLSAWKLRSRPSPRRKNIFQNSPSRLLSGIHPQQISYTTMTALPGSLLAKGELRIGEFFWKRNYEWLREHGYQLRPRYAPDWKPSWYGTKMTYSQCEDGLPIPYVQIIDAIQISTGSRVALKYVDKKVNPHEEDIMRHFSTEPLASDPHNHCIPLLDALHPPNDEEEDIDILVLPFLHVIKFPLFDTVGEVIDCVRQLFEGVQFMHQNHVAHRDLNPNNFMMESEQMFPEGYHLARPSRRPDLKGPANRYTRTQRPPRYFLIDLGISHRADPDDPSPKAPIIRGGDPTIPEYKNITVPQTNPFPTDIYCAGNIVRYVFLEGHPVIRDIRGYKGLEFLKPLIDDMVQDDPEKRPNMDEVVERFEAIVGRLSAWKLRSRPPPRRTNIFKNTAHRSPFRSADMTSEASGLRTLDILGNDEVFWRDHYAWLKERGYQLRPRYTPDWVPSWKSSSKEQFECEDNYPHLSGRINDAIHLPTNSRVALKRINVKNHPYEEHIMHLFSSKPLSDDPRNHCVPLLDVLHPQAVKETEVIIVMPFLHAFDSPNFDTLGEAIACIRSLFKVRGPPRVLLRYQPASLQGVLFMHENHVAHRDIKADNFMIQSDKICPEGFHHILDYLNPDLTKPAKYFTRTQRPSKYFIIDFGLSRQYEARLGSPVEETMEGDDLRLQTSYQLDVLRTGELVREIFMDGHPVLTHVRGYRGFEFLRALINDMVQVDAAKRPEMKDVVIRFDDIVSRFSTWKLRSRTPSRRANVFRDTVHVFSHWKRKIVYVAKGTPAIPEG</sequence>
<dbReference type="PANTHER" id="PTHR44167">
    <property type="entry name" value="OVARIAN-SPECIFIC SERINE/THREONINE-PROTEIN KINASE LOK-RELATED"/>
    <property type="match status" value="1"/>
</dbReference>
<dbReference type="STRING" id="231916.A0A409VPI7"/>
<dbReference type="AlphaFoldDB" id="A0A409VPI7"/>
<dbReference type="SUPFAM" id="SSF56112">
    <property type="entry name" value="Protein kinase-like (PK-like)"/>
    <property type="match status" value="3"/>
</dbReference>
<accession>A0A409VPI7</accession>
<dbReference type="PROSITE" id="PS50011">
    <property type="entry name" value="PROTEIN_KINASE_DOM"/>
    <property type="match status" value="3"/>
</dbReference>
<evidence type="ECO:0000313" key="3">
    <source>
        <dbReference type="Proteomes" id="UP000284706"/>
    </source>
</evidence>
<dbReference type="InterPro" id="IPR011009">
    <property type="entry name" value="Kinase-like_dom_sf"/>
</dbReference>
<dbReference type="InterPro" id="IPR000719">
    <property type="entry name" value="Prot_kinase_dom"/>
</dbReference>
<proteinExistence type="predicted"/>
<dbReference type="GO" id="GO:0044773">
    <property type="term" value="P:mitotic DNA damage checkpoint signaling"/>
    <property type="evidence" value="ECO:0007669"/>
    <property type="project" value="TreeGrafter"/>
</dbReference>
<feature type="domain" description="Protein kinase" evidence="1">
    <location>
        <begin position="781"/>
        <end position="1060"/>
    </location>
</feature>
<dbReference type="Proteomes" id="UP000284706">
    <property type="component" value="Unassembled WGS sequence"/>
</dbReference>
<dbReference type="EMBL" id="NHYE01005601">
    <property type="protein sequence ID" value="PPQ68163.1"/>
    <property type="molecule type" value="Genomic_DNA"/>
</dbReference>
<dbReference type="InterPro" id="IPR008271">
    <property type="entry name" value="Ser/Thr_kinase_AS"/>
</dbReference>
<dbReference type="InParanoid" id="A0A409VPI7"/>
<comment type="caution">
    <text evidence="2">The sequence shown here is derived from an EMBL/GenBank/DDBJ whole genome shotgun (WGS) entry which is preliminary data.</text>
</comment>
<protein>
    <recommendedName>
        <fullName evidence="1">Protein kinase domain-containing protein</fullName>
    </recommendedName>
</protein>
<evidence type="ECO:0000259" key="1">
    <source>
        <dbReference type="PROSITE" id="PS50011"/>
    </source>
</evidence>
<dbReference type="GO" id="GO:0004674">
    <property type="term" value="F:protein serine/threonine kinase activity"/>
    <property type="evidence" value="ECO:0007669"/>
    <property type="project" value="TreeGrafter"/>
</dbReference>
<dbReference type="PANTHER" id="PTHR44167:SF30">
    <property type="entry name" value="PHOSPHORYLASE KINASE"/>
    <property type="match status" value="1"/>
</dbReference>
<keyword evidence="3" id="KW-1185">Reference proteome</keyword>
<organism evidence="2 3">
    <name type="scientific">Gymnopilus dilepis</name>
    <dbReference type="NCBI Taxonomy" id="231916"/>
    <lineage>
        <taxon>Eukaryota</taxon>
        <taxon>Fungi</taxon>
        <taxon>Dikarya</taxon>
        <taxon>Basidiomycota</taxon>
        <taxon>Agaricomycotina</taxon>
        <taxon>Agaricomycetes</taxon>
        <taxon>Agaricomycetidae</taxon>
        <taxon>Agaricales</taxon>
        <taxon>Agaricineae</taxon>
        <taxon>Hymenogastraceae</taxon>
        <taxon>Gymnopilus</taxon>
    </lineage>
</organism>
<dbReference type="GO" id="GO:0005634">
    <property type="term" value="C:nucleus"/>
    <property type="evidence" value="ECO:0007669"/>
    <property type="project" value="TreeGrafter"/>
</dbReference>